<accession>A0ABQ9GFV8</accession>
<organism evidence="1 2">
    <name type="scientific">Dryococelus australis</name>
    <dbReference type="NCBI Taxonomy" id="614101"/>
    <lineage>
        <taxon>Eukaryota</taxon>
        <taxon>Metazoa</taxon>
        <taxon>Ecdysozoa</taxon>
        <taxon>Arthropoda</taxon>
        <taxon>Hexapoda</taxon>
        <taxon>Insecta</taxon>
        <taxon>Pterygota</taxon>
        <taxon>Neoptera</taxon>
        <taxon>Polyneoptera</taxon>
        <taxon>Phasmatodea</taxon>
        <taxon>Verophasmatodea</taxon>
        <taxon>Anareolatae</taxon>
        <taxon>Phasmatidae</taxon>
        <taxon>Eurycanthinae</taxon>
        <taxon>Dryococelus</taxon>
    </lineage>
</organism>
<reference evidence="1 2" key="1">
    <citation type="submission" date="2023-02" db="EMBL/GenBank/DDBJ databases">
        <title>LHISI_Scaffold_Assembly.</title>
        <authorList>
            <person name="Stuart O.P."/>
            <person name="Cleave R."/>
            <person name="Magrath M.J.L."/>
            <person name="Mikheyev A.S."/>
        </authorList>
    </citation>
    <scope>NUCLEOTIDE SEQUENCE [LARGE SCALE GENOMIC DNA]</scope>
    <source>
        <strain evidence="1">Daus_M_001</strain>
        <tissue evidence="1">Leg muscle</tissue>
    </source>
</reference>
<evidence type="ECO:0000313" key="1">
    <source>
        <dbReference type="EMBL" id="KAJ8870477.1"/>
    </source>
</evidence>
<name>A0ABQ9GFV8_9NEOP</name>
<gene>
    <name evidence="1" type="ORF">PR048_029499</name>
</gene>
<proteinExistence type="predicted"/>
<keyword evidence="2" id="KW-1185">Reference proteome</keyword>
<dbReference type="Proteomes" id="UP001159363">
    <property type="component" value="Chromosome 12"/>
</dbReference>
<protein>
    <submittedName>
        <fullName evidence="1">Uncharacterized protein</fullName>
    </submittedName>
</protein>
<sequence>MKEVVGGISLRKYANQRHCVARFPHVKIRERSCHKNEALNVPLHNRAIRCWWSAGFLRDLPFPTPHHSSADLSSPQSPLSVLQTSLGCCLFRLGLRIRYKHNMSRRMRELRLGAHDDWREFRARTQISRQNIPSLSISQTIHICSIPGGVAPEFPHAVIVSDDAAGRRVFSGVSRLLSQIIPMLLYTRPTSSSALKTTMVVPGVVWTNRTMVSSNTDTNRTGVLAVDKIEVKHVYTEVDFAIGSQFIRHVLDDSDPIADLQGNK</sequence>
<comment type="caution">
    <text evidence="1">The sequence shown here is derived from an EMBL/GenBank/DDBJ whole genome shotgun (WGS) entry which is preliminary data.</text>
</comment>
<evidence type="ECO:0000313" key="2">
    <source>
        <dbReference type="Proteomes" id="UP001159363"/>
    </source>
</evidence>
<dbReference type="EMBL" id="JARBHB010000013">
    <property type="protein sequence ID" value="KAJ8870477.1"/>
    <property type="molecule type" value="Genomic_DNA"/>
</dbReference>